<organism evidence="1">
    <name type="scientific">Ceratitis capitata</name>
    <name type="common">Mediterranean fruit fly</name>
    <name type="synonym">Tephritis capitata</name>
    <dbReference type="NCBI Taxonomy" id="7213"/>
    <lineage>
        <taxon>Eukaryota</taxon>
        <taxon>Metazoa</taxon>
        <taxon>Ecdysozoa</taxon>
        <taxon>Arthropoda</taxon>
        <taxon>Hexapoda</taxon>
        <taxon>Insecta</taxon>
        <taxon>Pterygota</taxon>
        <taxon>Neoptera</taxon>
        <taxon>Endopterygota</taxon>
        <taxon>Diptera</taxon>
        <taxon>Brachycera</taxon>
        <taxon>Muscomorpha</taxon>
        <taxon>Tephritoidea</taxon>
        <taxon>Tephritidae</taxon>
        <taxon>Ceratitis</taxon>
        <taxon>Ceratitis</taxon>
    </lineage>
</organism>
<sequence length="269" mass="30570">SSNDSYPKQRIHTDKNMVKSKIFTFLSLYLTLQLTCAFPYQNSLNAIDSNDVKSKELQHSSTSNDDFHHLLQPLTASTLKIIEDHSSTLILETATFLDNVIVELNLLPESNEYIDKLIPELTSLLDRMEKLDLDDKSAPSLHEKAAILHAIARVFTDFDNIVRNNSDESSDSSDSSDSSETAGLKQVLEKLELNGLNERIGISTAKAVQRFTDVMEPFWNSLSEEQKKQHEDLVQWHEHFVAAETDQDKLRTLIEFMTILRNIYLTAAN</sequence>
<proteinExistence type="evidence at transcript level"/>
<evidence type="ECO:0000313" key="1">
    <source>
        <dbReference type="EMBL" id="JAC02851.1"/>
    </source>
</evidence>
<feature type="non-terminal residue" evidence="1">
    <location>
        <position position="1"/>
    </location>
</feature>
<dbReference type="AlphaFoldDB" id="W8BNY8"/>
<reference evidence="1" key="1">
    <citation type="submission" date="2013-07" db="EMBL/GenBank/DDBJ databases">
        <authorList>
            <person name="Geib S."/>
        </authorList>
    </citation>
    <scope>NUCLEOTIDE SEQUENCE</scope>
</reference>
<name>W8BNY8_CERCA</name>
<reference evidence="1" key="2">
    <citation type="journal article" date="2014" name="BMC Genomics">
        <title>A genomic perspective to assessing quality of mass-reared SIT flies used in Mediterranean fruit fly (Ceratitis capitata) eradication in California.</title>
        <authorList>
            <person name="Calla B."/>
            <person name="Hall B."/>
            <person name="Hou S."/>
            <person name="Geib S.M."/>
        </authorList>
    </citation>
    <scope>NUCLEOTIDE SEQUENCE</scope>
</reference>
<dbReference type="EMBL" id="GAMC01003705">
    <property type="protein sequence ID" value="JAC02851.1"/>
    <property type="molecule type" value="mRNA"/>
</dbReference>
<accession>W8BNY8</accession>
<protein>
    <submittedName>
        <fullName evidence="1">Uncharacterized protein</fullName>
    </submittedName>
</protein>
<dbReference type="OrthoDB" id="7966265at2759"/>